<sequence>MSANHPHIGRPNNVMPEEDIVRPGIYERFHLNEAVIKKLPIPGIRVISSLAYGRSLWGQCAKITTELPDGTTKKYFLKVATGPTSSIMCEGEFESMKAIHNLMPTLAPKSWAMGRYRDEECYFMLMDFREVGKQPPDPVKFTARLAELHKKSASPTGKFGFHTITCHGTTPQITKLCDLTLDKIIPRLLDPLQSEGRSIKPCLVHGDCWDENTATDMETGEPFIFDACSFYGHNEYDIGNWRAPRHRLSKEAYIKHYKSNFPPSEPKEDWAGRNLLYSLRFNIGAAILIHGCNQREMVFEDMKELCRTYCPDEYRIFVEGTQISGQDEACAKVQNLPRPFGTST</sequence>
<dbReference type="EC" id="2.7.1.172" evidence="1"/>
<gene>
    <name evidence="3" type="ORF">GX50_00180</name>
</gene>
<protein>
    <recommendedName>
        <fullName evidence="1">protein-ribulosamine 3-kinase</fullName>
        <ecNumber evidence="1">2.7.1.172</ecNumber>
    </recommendedName>
</protein>
<keyword evidence="4" id="KW-1185">Reference proteome</keyword>
<dbReference type="AlphaFoldDB" id="A0A2B7ZTD5"/>
<comment type="caution">
    <text evidence="3">The sequence shown here is derived from an EMBL/GenBank/DDBJ whole genome shotgun (WGS) entry which is preliminary data.</text>
</comment>
<evidence type="ECO:0000313" key="3">
    <source>
        <dbReference type="EMBL" id="PGH36945.1"/>
    </source>
</evidence>
<proteinExistence type="predicted"/>
<evidence type="ECO:0000256" key="1">
    <source>
        <dbReference type="ARBA" id="ARBA00011961"/>
    </source>
</evidence>
<comment type="catalytic activity">
    <reaction evidence="2">
        <text>N(6)-D-ribulosyl-L-lysyl-[protein] + ATP = N(6)-(3-O-phospho-D-ribulosyl)-L-lysyl-[protein] + ADP + H(+)</text>
        <dbReference type="Rhea" id="RHEA:48432"/>
        <dbReference type="Rhea" id="RHEA-COMP:12103"/>
        <dbReference type="Rhea" id="RHEA-COMP:12104"/>
        <dbReference type="ChEBI" id="CHEBI:15378"/>
        <dbReference type="ChEBI" id="CHEBI:30616"/>
        <dbReference type="ChEBI" id="CHEBI:90418"/>
        <dbReference type="ChEBI" id="CHEBI:90420"/>
        <dbReference type="ChEBI" id="CHEBI:456216"/>
        <dbReference type="EC" id="2.7.1.172"/>
    </reaction>
    <physiologicalReaction direction="left-to-right" evidence="2">
        <dbReference type="Rhea" id="RHEA:48433"/>
    </physiologicalReaction>
</comment>
<dbReference type="EMBL" id="PDND01000002">
    <property type="protein sequence ID" value="PGH36945.1"/>
    <property type="molecule type" value="Genomic_DNA"/>
</dbReference>
<organism evidence="3 4">
    <name type="scientific">[Emmonsia] crescens</name>
    <dbReference type="NCBI Taxonomy" id="73230"/>
    <lineage>
        <taxon>Eukaryota</taxon>
        <taxon>Fungi</taxon>
        <taxon>Dikarya</taxon>
        <taxon>Ascomycota</taxon>
        <taxon>Pezizomycotina</taxon>
        <taxon>Eurotiomycetes</taxon>
        <taxon>Eurotiomycetidae</taxon>
        <taxon>Onygenales</taxon>
        <taxon>Ajellomycetaceae</taxon>
        <taxon>Emergomyces</taxon>
    </lineage>
</organism>
<dbReference type="Pfam" id="PF03881">
    <property type="entry name" value="Fructosamin_kin"/>
    <property type="match status" value="2"/>
</dbReference>
<evidence type="ECO:0000313" key="4">
    <source>
        <dbReference type="Proteomes" id="UP000226031"/>
    </source>
</evidence>
<evidence type="ECO:0000256" key="2">
    <source>
        <dbReference type="ARBA" id="ARBA00048655"/>
    </source>
</evidence>
<dbReference type="PANTHER" id="PTHR12149">
    <property type="entry name" value="FRUCTOSAMINE 3 KINASE-RELATED PROTEIN"/>
    <property type="match status" value="1"/>
</dbReference>
<dbReference type="SUPFAM" id="SSF56112">
    <property type="entry name" value="Protein kinase-like (PK-like)"/>
    <property type="match status" value="1"/>
</dbReference>
<dbReference type="Proteomes" id="UP000226031">
    <property type="component" value="Unassembled WGS sequence"/>
</dbReference>
<dbReference type="GO" id="GO:0102193">
    <property type="term" value="F:protein-ribulosamine 3-kinase activity"/>
    <property type="evidence" value="ECO:0007669"/>
    <property type="project" value="UniProtKB-EC"/>
</dbReference>
<dbReference type="InterPro" id="IPR016477">
    <property type="entry name" value="Fructo-/Ketosamine-3-kinase"/>
</dbReference>
<dbReference type="VEuPathDB" id="FungiDB:EMCG_07018"/>
<accession>A0A2B7ZTD5</accession>
<name>A0A2B7ZTD5_9EURO</name>
<dbReference type="Gene3D" id="3.90.1200.10">
    <property type="match status" value="1"/>
</dbReference>
<dbReference type="PANTHER" id="PTHR12149:SF8">
    <property type="entry name" value="PROTEIN-RIBULOSAMINE 3-KINASE"/>
    <property type="match status" value="1"/>
</dbReference>
<dbReference type="InterPro" id="IPR011009">
    <property type="entry name" value="Kinase-like_dom_sf"/>
</dbReference>
<reference evidence="3 4" key="1">
    <citation type="submission" date="2017-10" db="EMBL/GenBank/DDBJ databases">
        <title>Comparative genomics in systemic dimorphic fungi from Ajellomycetaceae.</title>
        <authorList>
            <person name="Munoz J.F."/>
            <person name="Mcewen J.G."/>
            <person name="Clay O.K."/>
            <person name="Cuomo C.A."/>
        </authorList>
    </citation>
    <scope>NUCLEOTIDE SEQUENCE [LARGE SCALE GENOMIC DNA]</scope>
    <source>
        <strain evidence="3 4">UAMH4076</strain>
    </source>
</reference>